<dbReference type="KEGG" id="rjg:CCGE525_25705"/>
<sequence>MGRGRRIHSGAGTFQSKIGWARALAGISIILSADTKIASTSESETRMSLEDAKGFRMHLVKQLADPGCPRSPERISVEEFGRCHNLDISQIRQLQLLFGPFADRDELWANVRWPSRFR</sequence>
<protein>
    <submittedName>
        <fullName evidence="1">Uncharacterized protein</fullName>
    </submittedName>
</protein>
<dbReference type="Proteomes" id="UP000282195">
    <property type="component" value="Plasmid pRCCGE525c"/>
</dbReference>
<gene>
    <name evidence="1" type="ORF">CCGE525_25705</name>
</gene>
<evidence type="ECO:0000313" key="2">
    <source>
        <dbReference type="Proteomes" id="UP000282195"/>
    </source>
</evidence>
<geneLocation type="plasmid" evidence="2">
    <name>prccge525c</name>
</geneLocation>
<accession>A0A387FYD5</accession>
<evidence type="ECO:0000313" key="1">
    <source>
        <dbReference type="EMBL" id="AYG62225.1"/>
    </source>
</evidence>
<organism evidence="1 2">
    <name type="scientific">Rhizobium jaguaris</name>
    <dbReference type="NCBI Taxonomy" id="1312183"/>
    <lineage>
        <taxon>Bacteria</taxon>
        <taxon>Pseudomonadati</taxon>
        <taxon>Pseudomonadota</taxon>
        <taxon>Alphaproteobacteria</taxon>
        <taxon>Hyphomicrobiales</taxon>
        <taxon>Rhizobiaceae</taxon>
        <taxon>Rhizobium/Agrobacterium group</taxon>
        <taxon>Rhizobium</taxon>
    </lineage>
</organism>
<reference evidence="1 2" key="1">
    <citation type="submission" date="2018-10" db="EMBL/GenBank/DDBJ databases">
        <title>Rhizobium etli, R. leguminosarum and a new Rhizobium genospecies from Phaseolus dumosus.</title>
        <authorList>
            <person name="Ramirez-Puebla S.T."/>
            <person name="Rogel-Hernandez M.A."/>
            <person name="Guerrero G."/>
            <person name="Ormeno-Orrillo E."/>
            <person name="Martinez-Romero J.C."/>
            <person name="Negrete-Yankelevich S."/>
            <person name="Martinez-Romero E."/>
        </authorList>
    </citation>
    <scope>NUCLEOTIDE SEQUENCE [LARGE SCALE GENOMIC DNA]</scope>
    <source>
        <strain evidence="1 2">CCGE525</strain>
        <plasmid evidence="2">prccge525c</plasmid>
    </source>
</reference>
<keyword evidence="2" id="KW-1185">Reference proteome</keyword>
<keyword evidence="1" id="KW-0614">Plasmid</keyword>
<name>A0A387FYD5_9HYPH</name>
<dbReference type="AlphaFoldDB" id="A0A387FYD5"/>
<dbReference type="EMBL" id="CP032695">
    <property type="protein sequence ID" value="AYG62225.1"/>
    <property type="molecule type" value="Genomic_DNA"/>
</dbReference>
<proteinExistence type="predicted"/>